<keyword evidence="3" id="KW-1185">Reference proteome</keyword>
<proteinExistence type="predicted"/>
<gene>
    <name evidence="2" type="ORF">TKK_014136</name>
</gene>
<evidence type="ECO:0000313" key="3">
    <source>
        <dbReference type="Proteomes" id="UP001627154"/>
    </source>
</evidence>
<sequence>MHNNSNSDYELSVILDTIIRENNVFAQSFVMMKQELNDQMELNNTAEPELNLMFTLKPGVDERRYNFQRTNEVAAVFSTTADGEIPESYVTIRNKRTKTLQYVSTMDPNVEPWIYPLFYPYGTRGWHSEIIRTDSDKRVTRMAYTKHKIAIRMNEFNPILLGRRLFQQFVVDSYVKIEKDRIQFCKDNQKRLKADTYQGLQDYMKNTARAINGQVGKTIILP</sequence>
<dbReference type="PANTHER" id="PTHR45786:SF74">
    <property type="entry name" value="ATP-DEPENDENT DNA HELICASE"/>
    <property type="match status" value="1"/>
</dbReference>
<dbReference type="Proteomes" id="UP001627154">
    <property type="component" value="Unassembled WGS sequence"/>
</dbReference>
<evidence type="ECO:0000259" key="1">
    <source>
        <dbReference type="Pfam" id="PF14214"/>
    </source>
</evidence>
<feature type="domain" description="Helitron helicase-like" evidence="1">
    <location>
        <begin position="144"/>
        <end position="222"/>
    </location>
</feature>
<comment type="caution">
    <text evidence="2">The sequence shown here is derived from an EMBL/GenBank/DDBJ whole genome shotgun (WGS) entry which is preliminary data.</text>
</comment>
<dbReference type="PANTHER" id="PTHR45786">
    <property type="entry name" value="DNA BINDING PROTEIN-LIKE"/>
    <property type="match status" value="1"/>
</dbReference>
<protein>
    <recommendedName>
        <fullName evidence="1">Helitron helicase-like domain-containing protein</fullName>
    </recommendedName>
</protein>
<accession>A0ABD2WDJ5</accession>
<dbReference type="Pfam" id="PF14214">
    <property type="entry name" value="Helitron_like_N"/>
    <property type="match status" value="1"/>
</dbReference>
<evidence type="ECO:0000313" key="2">
    <source>
        <dbReference type="EMBL" id="KAL3391070.1"/>
    </source>
</evidence>
<dbReference type="InterPro" id="IPR025476">
    <property type="entry name" value="Helitron_helicase-like"/>
</dbReference>
<reference evidence="2 3" key="1">
    <citation type="journal article" date="2024" name="bioRxiv">
        <title>A reference genome for Trichogramma kaykai: A tiny desert-dwelling parasitoid wasp with competing sex-ratio distorters.</title>
        <authorList>
            <person name="Culotta J."/>
            <person name="Lindsey A.R."/>
        </authorList>
    </citation>
    <scope>NUCLEOTIDE SEQUENCE [LARGE SCALE GENOMIC DNA]</scope>
    <source>
        <strain evidence="2 3">KSX58</strain>
    </source>
</reference>
<dbReference type="AlphaFoldDB" id="A0ABD2WDJ5"/>
<name>A0ABD2WDJ5_9HYME</name>
<organism evidence="2 3">
    <name type="scientific">Trichogramma kaykai</name>
    <dbReference type="NCBI Taxonomy" id="54128"/>
    <lineage>
        <taxon>Eukaryota</taxon>
        <taxon>Metazoa</taxon>
        <taxon>Ecdysozoa</taxon>
        <taxon>Arthropoda</taxon>
        <taxon>Hexapoda</taxon>
        <taxon>Insecta</taxon>
        <taxon>Pterygota</taxon>
        <taxon>Neoptera</taxon>
        <taxon>Endopterygota</taxon>
        <taxon>Hymenoptera</taxon>
        <taxon>Apocrita</taxon>
        <taxon>Proctotrupomorpha</taxon>
        <taxon>Chalcidoidea</taxon>
        <taxon>Trichogrammatidae</taxon>
        <taxon>Trichogramma</taxon>
    </lineage>
</organism>
<dbReference type="EMBL" id="JBJJXI010000112">
    <property type="protein sequence ID" value="KAL3391070.1"/>
    <property type="molecule type" value="Genomic_DNA"/>
</dbReference>